<reference evidence="1 2" key="1">
    <citation type="submission" date="2018-02" db="EMBL/GenBank/DDBJ databases">
        <title>novel marine gammaproteobacteria from coastal saline agro ecosystem.</title>
        <authorList>
            <person name="Krishnan R."/>
            <person name="Ramesh Kumar N."/>
        </authorList>
    </citation>
    <scope>NUCLEOTIDE SEQUENCE [LARGE SCALE GENOMIC DNA]</scope>
    <source>
        <strain evidence="1 2">228</strain>
    </source>
</reference>
<evidence type="ECO:0000313" key="1">
    <source>
        <dbReference type="EMBL" id="PPC78735.1"/>
    </source>
</evidence>
<dbReference type="OrthoDB" id="9130902at2"/>
<dbReference type="Proteomes" id="UP000238196">
    <property type="component" value="Unassembled WGS sequence"/>
</dbReference>
<dbReference type="AlphaFoldDB" id="A0A2S5KVL3"/>
<dbReference type="EMBL" id="PRLP01000012">
    <property type="protein sequence ID" value="PPC78735.1"/>
    <property type="molecule type" value="Genomic_DNA"/>
</dbReference>
<gene>
    <name evidence="1" type="ORF">C4K68_04315</name>
</gene>
<name>A0A2S5KVL3_9PROT</name>
<comment type="caution">
    <text evidence="1">The sequence shown here is derived from an EMBL/GenBank/DDBJ whole genome shotgun (WGS) entry which is preliminary data.</text>
</comment>
<accession>A0A2S5KVL3</accession>
<organism evidence="1 2">
    <name type="scientific">Proteobacteria bacterium 228</name>
    <dbReference type="NCBI Taxonomy" id="2083153"/>
    <lineage>
        <taxon>Bacteria</taxon>
        <taxon>Pseudomonadati</taxon>
        <taxon>Pseudomonadota</taxon>
    </lineage>
</organism>
<proteinExistence type="predicted"/>
<evidence type="ECO:0000313" key="2">
    <source>
        <dbReference type="Proteomes" id="UP000238196"/>
    </source>
</evidence>
<protein>
    <submittedName>
        <fullName evidence="1">Uncharacterized protein</fullName>
    </submittedName>
</protein>
<sequence length="221" mass="24750">MGLSIAGLAFKTQKEITPADYIARLTGMEPVAVTGDSEFDTRDAGSFRVETDGETVLIINADLGLNTFRSSSQQLQQIYHALDMPEEIIAFAVLESGGTYGYAILHQGVLVRARLQESGDFPPSIDTGTPPAIEQAWLDCPFYLLYDGDEADDDLVMDEEELDEVEIEKVYYKGDREDELLECLLTEKVVEELFEDRFGFTPWNTSELEEVFEFKLPAATH</sequence>